<dbReference type="EMBL" id="VUJU01000080">
    <property type="protein sequence ID" value="KAF0773269.1"/>
    <property type="molecule type" value="Genomic_DNA"/>
</dbReference>
<evidence type="ECO:0000256" key="2">
    <source>
        <dbReference type="SAM" id="Phobius"/>
    </source>
</evidence>
<dbReference type="OrthoDB" id="9974378at2759"/>
<comment type="caution">
    <text evidence="3">The sequence shown here is derived from an EMBL/GenBank/DDBJ whole genome shotgun (WGS) entry which is preliminary data.</text>
</comment>
<dbReference type="PANTHER" id="PTHR47412">
    <property type="entry name" value="FI01434P-RELATED"/>
    <property type="match status" value="1"/>
</dbReference>
<dbReference type="Pfam" id="PF13896">
    <property type="entry name" value="Glyco_transf_49"/>
    <property type="match status" value="1"/>
</dbReference>
<gene>
    <name evidence="3" type="ORF">FWK35_00012827</name>
</gene>
<proteinExistence type="predicted"/>
<evidence type="ECO:0000256" key="1">
    <source>
        <dbReference type="SAM" id="MobiDB-lite"/>
    </source>
</evidence>
<feature type="compositionally biased region" description="Low complexity" evidence="1">
    <location>
        <begin position="164"/>
        <end position="179"/>
    </location>
</feature>
<keyword evidence="4" id="KW-1185">Reference proteome</keyword>
<dbReference type="PANTHER" id="PTHR47412:SF1">
    <property type="entry name" value="FI01434P-RELATED"/>
    <property type="match status" value="1"/>
</dbReference>
<dbReference type="AlphaFoldDB" id="A0A6G0ZPQ9"/>
<evidence type="ECO:0008006" key="5">
    <source>
        <dbReference type="Google" id="ProtNLM"/>
    </source>
</evidence>
<feature type="region of interest" description="Disordered" evidence="1">
    <location>
        <begin position="136"/>
        <end position="179"/>
    </location>
</feature>
<keyword evidence="2" id="KW-0472">Membrane</keyword>
<organism evidence="3 4">
    <name type="scientific">Aphis craccivora</name>
    <name type="common">Cowpea aphid</name>
    <dbReference type="NCBI Taxonomy" id="307492"/>
    <lineage>
        <taxon>Eukaryota</taxon>
        <taxon>Metazoa</taxon>
        <taxon>Ecdysozoa</taxon>
        <taxon>Arthropoda</taxon>
        <taxon>Hexapoda</taxon>
        <taxon>Insecta</taxon>
        <taxon>Pterygota</taxon>
        <taxon>Neoptera</taxon>
        <taxon>Paraneoptera</taxon>
        <taxon>Hemiptera</taxon>
        <taxon>Sternorrhyncha</taxon>
        <taxon>Aphidomorpha</taxon>
        <taxon>Aphidoidea</taxon>
        <taxon>Aphididae</taxon>
        <taxon>Aphidini</taxon>
        <taxon>Aphis</taxon>
        <taxon>Aphis</taxon>
    </lineage>
</organism>
<name>A0A6G0ZPQ9_APHCR</name>
<keyword evidence="2" id="KW-1133">Transmembrane helix</keyword>
<feature type="transmembrane region" description="Helical" evidence="2">
    <location>
        <begin position="7"/>
        <end position="27"/>
    </location>
</feature>
<protein>
    <recommendedName>
        <fullName evidence="5">Beta-1,4-glucuronyltransferase 1</fullName>
    </recommendedName>
</protein>
<dbReference type="Proteomes" id="UP000478052">
    <property type="component" value="Unassembled WGS sequence"/>
</dbReference>
<sequence length="593" mass="65539">MLTRRNWLLRLSVVLNVAVLFYFGSYLTIGNGNSEILEEVQMSGRNLASVAEASQNGEKETAAYYYQSASGGSVNYPELSLLASIQPIAGQPQPQQQQGSSVQTPVQGTTLREDGHVMRIKPKSVVPAAESLDAVDTSAASGNGGSAVAGPAESWTPEKKDAPTQQQTSTTTTTTTTSATTTAGTSFVAQVAMALGNSAVQQVRPLRELLGCQDKSNHRRIAQRGDYWVLYNYVSARRWFRCDESITYTTHADFTFLDNLEPLLDRWRGPISVALYTPGNDFVPTLASIRYLRQCGSPLVAEYVTFHMYFGSGHVPKSVPHADHDIDALVANCSAPPPWTNATAAYKTQKKLLYPVNVGRNVARESATTHYVLPSDIELYPSPGVIDGFMDLVRRQDPPLRRPKPMVFPLPIFELASHMKLPADKKELVSMLKNGSAITFHKKVCPDCHTVPKFKEWASAKPKPGVSVFHTGKRTGYHLHWEPIFIGTHNDPLYDERLSWEGKMDKMTQGYTLCVLDYEFHILDNAFLTHKPGIKTLKKDPARQVLASKTYSLIKKVILPELKVLYGVKKGCADARPRRGHSCALGTTDRLID</sequence>
<reference evidence="3 4" key="1">
    <citation type="submission" date="2019-08" db="EMBL/GenBank/DDBJ databases">
        <title>Whole genome of Aphis craccivora.</title>
        <authorList>
            <person name="Voronova N.V."/>
            <person name="Shulinski R.S."/>
            <person name="Bandarenka Y.V."/>
            <person name="Zhorov D.G."/>
            <person name="Warner D."/>
        </authorList>
    </citation>
    <scope>NUCLEOTIDE SEQUENCE [LARGE SCALE GENOMIC DNA]</scope>
    <source>
        <strain evidence="3">180601</strain>
        <tissue evidence="3">Whole Body</tissue>
    </source>
</reference>
<evidence type="ECO:0000313" key="4">
    <source>
        <dbReference type="Proteomes" id="UP000478052"/>
    </source>
</evidence>
<accession>A0A6G0ZPQ9</accession>
<evidence type="ECO:0000313" key="3">
    <source>
        <dbReference type="EMBL" id="KAF0773269.1"/>
    </source>
</evidence>
<keyword evidence="2" id="KW-0812">Transmembrane</keyword>